<evidence type="ECO:0000313" key="3">
    <source>
        <dbReference type="WBParaSite" id="nRc.2.0.1.t28337-RA"/>
    </source>
</evidence>
<dbReference type="AlphaFoldDB" id="A0A915JQF3"/>
<evidence type="ECO:0000313" key="2">
    <source>
        <dbReference type="Proteomes" id="UP000887565"/>
    </source>
</evidence>
<feature type="region of interest" description="Disordered" evidence="1">
    <location>
        <begin position="29"/>
        <end position="62"/>
    </location>
</feature>
<feature type="compositionally biased region" description="Polar residues" evidence="1">
    <location>
        <begin position="37"/>
        <end position="46"/>
    </location>
</feature>
<accession>A0A915JQF3</accession>
<name>A0A915JQF3_ROMCU</name>
<proteinExistence type="predicted"/>
<dbReference type="WBParaSite" id="nRc.2.0.1.t28337-RA">
    <property type="protein sequence ID" value="nRc.2.0.1.t28337-RA"/>
    <property type="gene ID" value="nRc.2.0.1.g28337"/>
</dbReference>
<reference evidence="3" key="1">
    <citation type="submission" date="2022-11" db="UniProtKB">
        <authorList>
            <consortium name="WormBaseParasite"/>
        </authorList>
    </citation>
    <scope>IDENTIFICATION</scope>
</reference>
<organism evidence="2 3">
    <name type="scientific">Romanomermis culicivorax</name>
    <name type="common">Nematode worm</name>
    <dbReference type="NCBI Taxonomy" id="13658"/>
    <lineage>
        <taxon>Eukaryota</taxon>
        <taxon>Metazoa</taxon>
        <taxon>Ecdysozoa</taxon>
        <taxon>Nematoda</taxon>
        <taxon>Enoplea</taxon>
        <taxon>Dorylaimia</taxon>
        <taxon>Mermithida</taxon>
        <taxon>Mermithoidea</taxon>
        <taxon>Mermithidae</taxon>
        <taxon>Romanomermis</taxon>
    </lineage>
</organism>
<evidence type="ECO:0000256" key="1">
    <source>
        <dbReference type="SAM" id="MobiDB-lite"/>
    </source>
</evidence>
<keyword evidence="2" id="KW-1185">Reference proteome</keyword>
<sequence>MFFRSFSDSGQKLNRSLRNIFRKEKISRERSMYEGQPSPSFFLVSSSDDEDFGEGAQSTTSDTVVRENFSENSSQLTLSPENDDTSYLEVETSSQRSEKNANFNATSQVLCNVESFDDFWAQAMATMDTFLARAAAPTSPFLNAMEKNSAATGSFQVLKDQDQDGGTVVVERQTSTSFDPNDLMKFFRIITIFCDFIDIRYVKRVN</sequence>
<protein>
    <submittedName>
        <fullName evidence="3">Uncharacterized protein</fullName>
    </submittedName>
</protein>
<dbReference type="Proteomes" id="UP000887565">
    <property type="component" value="Unplaced"/>
</dbReference>